<feature type="domain" description="IrrE N-terminal-like" evidence="1">
    <location>
        <begin position="47"/>
        <end position="130"/>
    </location>
</feature>
<dbReference type="EMBL" id="QXWZ01000019">
    <property type="protein sequence ID" value="NBI79366.1"/>
    <property type="molecule type" value="Genomic_DNA"/>
</dbReference>
<dbReference type="InterPro" id="IPR010359">
    <property type="entry name" value="IrrE_HExxH"/>
</dbReference>
<protein>
    <submittedName>
        <fullName evidence="2">ImmA/IrrE family metallo-endopeptidase</fullName>
    </submittedName>
</protein>
<dbReference type="AlphaFoldDB" id="A0A845RH31"/>
<gene>
    <name evidence="2" type="ORF">D3Z39_10915</name>
</gene>
<comment type="caution">
    <text evidence="2">The sequence shown here is derived from an EMBL/GenBank/DDBJ whole genome shotgun (WGS) entry which is preliminary data.</text>
</comment>
<sequence length="216" mass="24079">MSFLLEQGISALPVNPCAIPPKNGWMLFSYSTFAARIQESVAYLQTNYDKDGFVLWSEPAQTFVICYNDSAPQNEIRWTVIHEIGHISLHHVSPGCPVLARHGAGNRLYELEAECFALRVLCPAPVLRECGVDTPEEIANMCGIPGRQSSAALAYVRDFSVDSKTAPLLSDLKRQFAGFIESNKKNRLYEQAASRNGGLILWLTIWRIKRNCGTKC</sequence>
<evidence type="ECO:0000259" key="1">
    <source>
        <dbReference type="Pfam" id="PF06114"/>
    </source>
</evidence>
<organism evidence="2 3">
    <name type="scientific">Anaerotruncus colihominis</name>
    <dbReference type="NCBI Taxonomy" id="169435"/>
    <lineage>
        <taxon>Bacteria</taxon>
        <taxon>Bacillati</taxon>
        <taxon>Bacillota</taxon>
        <taxon>Clostridia</taxon>
        <taxon>Eubacteriales</taxon>
        <taxon>Oscillospiraceae</taxon>
        <taxon>Anaerotruncus</taxon>
    </lineage>
</organism>
<reference evidence="2 3" key="1">
    <citation type="submission" date="2018-08" db="EMBL/GenBank/DDBJ databases">
        <title>Murine metabolic-syndrome-specific gut microbial biobank.</title>
        <authorList>
            <person name="Liu C."/>
        </authorList>
    </citation>
    <scope>NUCLEOTIDE SEQUENCE [LARGE SCALE GENOMIC DNA]</scope>
    <source>
        <strain evidence="2 3">X69</strain>
    </source>
</reference>
<dbReference type="Gene3D" id="1.10.10.2910">
    <property type="match status" value="1"/>
</dbReference>
<evidence type="ECO:0000313" key="3">
    <source>
        <dbReference type="Proteomes" id="UP000446348"/>
    </source>
</evidence>
<dbReference type="Proteomes" id="UP000446348">
    <property type="component" value="Unassembled WGS sequence"/>
</dbReference>
<proteinExistence type="predicted"/>
<name>A0A845RH31_9FIRM</name>
<dbReference type="Pfam" id="PF06114">
    <property type="entry name" value="Peptidase_M78"/>
    <property type="match status" value="1"/>
</dbReference>
<evidence type="ECO:0000313" key="2">
    <source>
        <dbReference type="EMBL" id="NBI79366.1"/>
    </source>
</evidence>
<accession>A0A845RH31</accession>